<evidence type="ECO:0000256" key="4">
    <source>
        <dbReference type="ARBA" id="ARBA00023163"/>
    </source>
</evidence>
<comment type="function">
    <text evidence="5">Negative regulator of class I heat shock genes (grpE-dnaK-dnaJ and groELS operons). Prevents heat-shock induction of these operons.</text>
</comment>
<dbReference type="Gene3D" id="1.10.10.10">
    <property type="entry name" value="Winged helix-like DNA-binding domain superfamily/Winged helix DNA-binding domain"/>
    <property type="match status" value="1"/>
</dbReference>
<dbReference type="GO" id="GO:0003677">
    <property type="term" value="F:DNA binding"/>
    <property type="evidence" value="ECO:0007669"/>
    <property type="project" value="InterPro"/>
</dbReference>
<evidence type="ECO:0000259" key="6">
    <source>
        <dbReference type="Pfam" id="PF01628"/>
    </source>
</evidence>
<dbReference type="AlphaFoldDB" id="A0A9D7F927"/>
<dbReference type="InterPro" id="IPR021153">
    <property type="entry name" value="HrcA_C"/>
</dbReference>
<dbReference type="GO" id="GO:0045892">
    <property type="term" value="P:negative regulation of DNA-templated transcription"/>
    <property type="evidence" value="ECO:0007669"/>
    <property type="project" value="UniProtKB-UniRule"/>
</dbReference>
<dbReference type="Gene3D" id="3.30.390.60">
    <property type="entry name" value="Heat-inducible transcription repressor hrca homolog, domain 3"/>
    <property type="match status" value="1"/>
</dbReference>
<keyword evidence="3 5" id="KW-0346">Stress response</keyword>
<name>A0A9D7F927_9RHOO</name>
<comment type="similarity">
    <text evidence="5">Belongs to the HrcA family.</text>
</comment>
<sequence>MLDERSRTLLKTLIERYIADGQPVGSRALSRFSGLDLSAATVRNVMADLEDLGFIASPHTSAGRVPTPRGYRFFVDSLLTMQPLATEKIHDMEGQLHPSQPQQLISSASHLLSGLTHFAGIVLTPRRQTPRIRQMEFVSLSDKRILLILVTTDGDVQNRILFTERPYSPAELVVATNTLNQYFAGHDFEQIRHRVKEDLLKLRGDLQGLMAAALAAGDDALNRADEHYVISGERNLLEVEELSSNMKRLRELFDLFEQRTALMQLLDISHRADGIQIFIGGESGLAPLDECSVVTAPYAVDGQIVGSVGVIGPTRMAYEHVIPIVDITAKLLSSALTYRANY</sequence>
<dbReference type="NCBIfam" id="TIGR00331">
    <property type="entry name" value="hrcA"/>
    <property type="match status" value="1"/>
</dbReference>
<dbReference type="Pfam" id="PF01628">
    <property type="entry name" value="HrcA"/>
    <property type="match status" value="1"/>
</dbReference>
<dbReference type="InterPro" id="IPR002571">
    <property type="entry name" value="HrcA"/>
</dbReference>
<proteinExistence type="inferred from homology"/>
<evidence type="ECO:0000256" key="1">
    <source>
        <dbReference type="ARBA" id="ARBA00022491"/>
    </source>
</evidence>
<feature type="domain" description="Heat-inducible transcription repressor HrcA C-terminal" evidence="6">
    <location>
        <begin position="103"/>
        <end position="322"/>
    </location>
</feature>
<comment type="caution">
    <text evidence="7">The sequence shown here is derived from an EMBL/GenBank/DDBJ whole genome shotgun (WGS) entry which is preliminary data.</text>
</comment>
<evidence type="ECO:0000256" key="2">
    <source>
        <dbReference type="ARBA" id="ARBA00023015"/>
    </source>
</evidence>
<evidence type="ECO:0000256" key="3">
    <source>
        <dbReference type="ARBA" id="ARBA00023016"/>
    </source>
</evidence>
<dbReference type="EMBL" id="JADJNC010000030">
    <property type="protein sequence ID" value="MBK7424420.1"/>
    <property type="molecule type" value="Genomic_DNA"/>
</dbReference>
<keyword evidence="4 5" id="KW-0804">Transcription</keyword>
<dbReference type="PANTHER" id="PTHR34824">
    <property type="entry name" value="HEAT-INDUCIBLE TRANSCRIPTION REPRESSOR HRCA"/>
    <property type="match status" value="1"/>
</dbReference>
<evidence type="ECO:0000313" key="8">
    <source>
        <dbReference type="Proteomes" id="UP000886602"/>
    </source>
</evidence>
<keyword evidence="1 5" id="KW-0678">Repressor</keyword>
<dbReference type="InterPro" id="IPR036388">
    <property type="entry name" value="WH-like_DNA-bd_sf"/>
</dbReference>
<evidence type="ECO:0000313" key="7">
    <source>
        <dbReference type="EMBL" id="MBK7424420.1"/>
    </source>
</evidence>
<accession>A0A9D7F927</accession>
<dbReference type="SUPFAM" id="SSF46785">
    <property type="entry name" value="Winged helix' DNA-binding domain"/>
    <property type="match status" value="1"/>
</dbReference>
<dbReference type="InterPro" id="IPR029016">
    <property type="entry name" value="GAF-like_dom_sf"/>
</dbReference>
<dbReference type="InterPro" id="IPR036390">
    <property type="entry name" value="WH_DNA-bd_sf"/>
</dbReference>
<dbReference type="HAMAP" id="MF_00081">
    <property type="entry name" value="HrcA"/>
    <property type="match status" value="1"/>
</dbReference>
<dbReference type="InterPro" id="IPR023120">
    <property type="entry name" value="WHTH_transcript_rep_HrcA_IDD"/>
</dbReference>
<dbReference type="Proteomes" id="UP000886602">
    <property type="component" value="Unassembled WGS sequence"/>
</dbReference>
<dbReference type="PIRSF" id="PIRSF005485">
    <property type="entry name" value="HrcA"/>
    <property type="match status" value="1"/>
</dbReference>
<keyword evidence="2 5" id="KW-0805">Transcription regulation</keyword>
<reference evidence="7" key="1">
    <citation type="submission" date="2020-10" db="EMBL/GenBank/DDBJ databases">
        <title>Connecting structure to function with the recovery of over 1000 high-quality activated sludge metagenome-assembled genomes encoding full-length rRNA genes using long-read sequencing.</title>
        <authorList>
            <person name="Singleton C.M."/>
            <person name="Petriglieri F."/>
            <person name="Kristensen J.M."/>
            <person name="Kirkegaard R.H."/>
            <person name="Michaelsen T.Y."/>
            <person name="Andersen M.H."/>
            <person name="Karst S.M."/>
            <person name="Dueholm M.S."/>
            <person name="Nielsen P.H."/>
            <person name="Albertsen M."/>
        </authorList>
    </citation>
    <scope>NUCLEOTIDE SEQUENCE</scope>
    <source>
        <strain evidence="7">EsbW_18-Q3-R4-48_MAXAC.044</strain>
    </source>
</reference>
<dbReference type="PANTHER" id="PTHR34824:SF1">
    <property type="entry name" value="HEAT-INDUCIBLE TRANSCRIPTION REPRESSOR HRCA"/>
    <property type="match status" value="1"/>
</dbReference>
<protein>
    <recommendedName>
        <fullName evidence="5">Heat-inducible transcription repressor HrcA</fullName>
    </recommendedName>
</protein>
<dbReference type="SUPFAM" id="SSF55781">
    <property type="entry name" value="GAF domain-like"/>
    <property type="match status" value="1"/>
</dbReference>
<dbReference type="Gene3D" id="3.30.450.40">
    <property type="match status" value="1"/>
</dbReference>
<evidence type="ECO:0000256" key="5">
    <source>
        <dbReference type="HAMAP-Rule" id="MF_00081"/>
    </source>
</evidence>
<gene>
    <name evidence="5 7" type="primary">hrcA</name>
    <name evidence="7" type="ORF">IPJ48_15810</name>
</gene>
<organism evidence="7 8">
    <name type="scientific">Candidatus Propionivibrio dominans</name>
    <dbReference type="NCBI Taxonomy" id="2954373"/>
    <lineage>
        <taxon>Bacteria</taxon>
        <taxon>Pseudomonadati</taxon>
        <taxon>Pseudomonadota</taxon>
        <taxon>Betaproteobacteria</taxon>
        <taxon>Rhodocyclales</taxon>
        <taxon>Rhodocyclaceae</taxon>
        <taxon>Propionivibrio</taxon>
    </lineage>
</organism>